<dbReference type="AlphaFoldDB" id="A0A6A3G2E9"/>
<gene>
    <name evidence="2" type="ORF">PR001_g34004</name>
</gene>
<dbReference type="InterPro" id="IPR057191">
    <property type="entry name" value="DUF7869"/>
</dbReference>
<dbReference type="EMBL" id="QXFV01013529">
    <property type="protein sequence ID" value="KAE8950807.1"/>
    <property type="molecule type" value="Genomic_DNA"/>
</dbReference>
<evidence type="ECO:0000313" key="3">
    <source>
        <dbReference type="Proteomes" id="UP000429607"/>
    </source>
</evidence>
<dbReference type="PANTHER" id="PTHR34415:SF1">
    <property type="entry name" value="INTEGRASE CATALYTIC DOMAIN-CONTAINING PROTEIN"/>
    <property type="match status" value="1"/>
</dbReference>
<feature type="non-terminal residue" evidence="2">
    <location>
        <position position="157"/>
    </location>
</feature>
<name>A0A6A3G2E9_9STRA</name>
<dbReference type="PANTHER" id="PTHR34415">
    <property type="entry name" value="INTEGRASE CATALYTIC DOMAIN-CONTAINING PROTEIN"/>
    <property type="match status" value="1"/>
</dbReference>
<protein>
    <recommendedName>
        <fullName evidence="1">DUF7869 domain-containing protein</fullName>
    </recommendedName>
</protein>
<sequence>MFGIYYANKEIQYNYVYDESTAGKGTDEVNSMLHHFIKKIVLPNGHRQLTIYADNCGGQNKNNYVLKMLLAVAQMGELERVELKFFVNGHTKNAVDRGFGHVRKKFAKEDVWTTAKLLEVVNSASVSSALVHIPHDNGIMKVFRSVVKEAYKDLKSL</sequence>
<proteinExistence type="predicted"/>
<dbReference type="Pfam" id="PF25273">
    <property type="entry name" value="DUF7869"/>
    <property type="match status" value="1"/>
</dbReference>
<reference evidence="2 3" key="1">
    <citation type="submission" date="2018-09" db="EMBL/GenBank/DDBJ databases">
        <title>Genomic investigation of the strawberry pathogen Phytophthora fragariae indicates pathogenicity is determined by transcriptional variation in three key races.</title>
        <authorList>
            <person name="Adams T.M."/>
            <person name="Armitage A.D."/>
            <person name="Sobczyk M.K."/>
            <person name="Bates H.J."/>
            <person name="Dunwell J.M."/>
            <person name="Nellist C.F."/>
            <person name="Harrison R.J."/>
        </authorList>
    </citation>
    <scope>NUCLEOTIDE SEQUENCE [LARGE SCALE GENOMIC DNA]</scope>
    <source>
        <strain evidence="2 3">SCRP249</strain>
    </source>
</reference>
<dbReference type="Proteomes" id="UP000429607">
    <property type="component" value="Unassembled WGS sequence"/>
</dbReference>
<accession>A0A6A3G2E9</accession>
<evidence type="ECO:0000259" key="1">
    <source>
        <dbReference type="Pfam" id="PF25273"/>
    </source>
</evidence>
<organism evidence="2 3">
    <name type="scientific">Phytophthora rubi</name>
    <dbReference type="NCBI Taxonomy" id="129364"/>
    <lineage>
        <taxon>Eukaryota</taxon>
        <taxon>Sar</taxon>
        <taxon>Stramenopiles</taxon>
        <taxon>Oomycota</taxon>
        <taxon>Peronosporomycetes</taxon>
        <taxon>Peronosporales</taxon>
        <taxon>Peronosporaceae</taxon>
        <taxon>Phytophthora</taxon>
    </lineage>
</organism>
<feature type="domain" description="DUF7869" evidence="1">
    <location>
        <begin position="25"/>
        <end position="126"/>
    </location>
</feature>
<evidence type="ECO:0000313" key="2">
    <source>
        <dbReference type="EMBL" id="KAE8950807.1"/>
    </source>
</evidence>
<comment type="caution">
    <text evidence="2">The sequence shown here is derived from an EMBL/GenBank/DDBJ whole genome shotgun (WGS) entry which is preliminary data.</text>
</comment>